<dbReference type="Proteomes" id="UP001165121">
    <property type="component" value="Unassembled WGS sequence"/>
</dbReference>
<gene>
    <name evidence="1" type="ORF">Pfra01_002187200</name>
</gene>
<name>A0A9W7D5V7_9STRA</name>
<dbReference type="InterPro" id="IPR036322">
    <property type="entry name" value="WD40_repeat_dom_sf"/>
</dbReference>
<keyword evidence="2" id="KW-1185">Reference proteome</keyword>
<dbReference type="InterPro" id="IPR015943">
    <property type="entry name" value="WD40/YVTN_repeat-like_dom_sf"/>
</dbReference>
<evidence type="ECO:0000313" key="1">
    <source>
        <dbReference type="EMBL" id="GMF53114.1"/>
    </source>
</evidence>
<dbReference type="OrthoDB" id="1932312at2759"/>
<evidence type="ECO:0000313" key="2">
    <source>
        <dbReference type="Proteomes" id="UP001165121"/>
    </source>
</evidence>
<dbReference type="SUPFAM" id="SSF50978">
    <property type="entry name" value="WD40 repeat-like"/>
    <property type="match status" value="1"/>
</dbReference>
<sequence length="110" mass="12429">MVVYMQIKQNVPLRSFYGHKAGPYSQPRAAWHPSEKYVISNNEDSGAVYLWSIASERIVETFDAHEALVRDLVCPSTVSPSGAPMLITVSYDKRLKVWDLPLTKASFEQL</sequence>
<accession>A0A9W7D5V7</accession>
<dbReference type="SMART" id="SM00320">
    <property type="entry name" value="WD40"/>
    <property type="match status" value="2"/>
</dbReference>
<dbReference type="Gene3D" id="2.130.10.10">
    <property type="entry name" value="YVTN repeat-like/Quinoprotein amine dehydrogenase"/>
    <property type="match status" value="1"/>
</dbReference>
<dbReference type="EMBL" id="BSXT01003238">
    <property type="protein sequence ID" value="GMF53114.1"/>
    <property type="molecule type" value="Genomic_DNA"/>
</dbReference>
<dbReference type="AlphaFoldDB" id="A0A9W7D5V7"/>
<dbReference type="InterPro" id="IPR001680">
    <property type="entry name" value="WD40_rpt"/>
</dbReference>
<dbReference type="Pfam" id="PF00400">
    <property type="entry name" value="WD40"/>
    <property type="match status" value="1"/>
</dbReference>
<reference evidence="1" key="1">
    <citation type="submission" date="2023-04" db="EMBL/GenBank/DDBJ databases">
        <title>Phytophthora fragariaefolia NBRC 109709.</title>
        <authorList>
            <person name="Ichikawa N."/>
            <person name="Sato H."/>
            <person name="Tonouchi N."/>
        </authorList>
    </citation>
    <scope>NUCLEOTIDE SEQUENCE</scope>
    <source>
        <strain evidence="1">NBRC 109709</strain>
    </source>
</reference>
<comment type="caution">
    <text evidence="1">The sequence shown here is derived from an EMBL/GenBank/DDBJ whole genome shotgun (WGS) entry which is preliminary data.</text>
</comment>
<organism evidence="1 2">
    <name type="scientific">Phytophthora fragariaefolia</name>
    <dbReference type="NCBI Taxonomy" id="1490495"/>
    <lineage>
        <taxon>Eukaryota</taxon>
        <taxon>Sar</taxon>
        <taxon>Stramenopiles</taxon>
        <taxon>Oomycota</taxon>
        <taxon>Peronosporomycetes</taxon>
        <taxon>Peronosporales</taxon>
        <taxon>Peronosporaceae</taxon>
        <taxon>Phytophthora</taxon>
    </lineage>
</organism>
<proteinExistence type="predicted"/>
<protein>
    <submittedName>
        <fullName evidence="1">Unnamed protein product</fullName>
    </submittedName>
</protein>